<keyword evidence="5 7" id="KW-1133">Transmembrane helix</keyword>
<feature type="transmembrane region" description="Helical" evidence="7">
    <location>
        <begin position="145"/>
        <end position="166"/>
    </location>
</feature>
<evidence type="ECO:0000313" key="9">
    <source>
        <dbReference type="EMBL" id="BCL62088.1"/>
    </source>
</evidence>
<feature type="transmembrane region" description="Helical" evidence="7">
    <location>
        <begin position="476"/>
        <end position="499"/>
    </location>
</feature>
<proteinExistence type="predicted"/>
<dbReference type="InterPro" id="IPR006037">
    <property type="entry name" value="RCK_C"/>
</dbReference>
<sequence length="615" mass="66995">MVPVVLTTEMIIVFVLLGLAMILFVFDLLRVDLVGLLMMVLLPLSGVVTPEEAVAGLSSDAVVSIIAIMIIGAGLKKTGVMNTVATQIIKIAGTGEKRIMLIVSATVAVISSLMQNIGAAAVFLPATMRISRQLKISAARILMPMGFCAITGGCLTLIGSSPLIMLNDLMAGWWESNGTPLTQDPFVPLKLFAITPIGIALLISMLLYFYFFGVKLLPSETCVHEDIGPEKRLQDIYGDVVGHGYELEVPVYFPAQTLGELELRPKYEITVVGIAKSESFVKNLAPKKHSLVEPGDVLWIISSEERIKRVAEDHGWRIKPEFEVFEKENSPEETGVMEGVVIPHSNLSQHTMEELRFRALYRVNPLAIVRGEHIILKDINVTKLRQGDTILLQGPWQQFELLRQKMDIALIGDIYGERLKPERSRCAVFFLFLSMILALSFEIKLSIALLTGALGVIITRIIRADRAYEAVDWRTVFLLAGLIPLGTAFEKTGAAAYIANQVLTFTGVPSPMVVMGVVAILTSFFSLVASNVGGTVLMIPLAMNLAADAGTNPIAAAVVVAISASNTFILPTHQVNALIMRPGGYRTKDYIRAGFGATVLFTVVLLVCLPFLFEL</sequence>
<evidence type="ECO:0000256" key="5">
    <source>
        <dbReference type="ARBA" id="ARBA00022989"/>
    </source>
</evidence>
<dbReference type="PROSITE" id="PS51202">
    <property type="entry name" value="RCK_C"/>
    <property type="match status" value="1"/>
</dbReference>
<feature type="domain" description="RCK C-terminal" evidence="8">
    <location>
        <begin position="322"/>
        <end position="408"/>
    </location>
</feature>
<feature type="transmembrane region" description="Helical" evidence="7">
    <location>
        <begin position="99"/>
        <end position="124"/>
    </location>
</feature>
<dbReference type="InterPro" id="IPR051679">
    <property type="entry name" value="DASS-Related_Transporters"/>
</dbReference>
<dbReference type="PANTHER" id="PTHR43652">
    <property type="entry name" value="BASIC AMINO ACID ANTIPORTER YFCC-RELATED"/>
    <property type="match status" value="1"/>
</dbReference>
<dbReference type="Pfam" id="PF03600">
    <property type="entry name" value="CitMHS"/>
    <property type="match status" value="1"/>
</dbReference>
<evidence type="ECO:0000256" key="7">
    <source>
        <dbReference type="SAM" id="Phobius"/>
    </source>
</evidence>
<feature type="transmembrane region" description="Helical" evidence="7">
    <location>
        <begin position="424"/>
        <end position="441"/>
    </location>
</feature>
<evidence type="ECO:0000256" key="6">
    <source>
        <dbReference type="ARBA" id="ARBA00023136"/>
    </source>
</evidence>
<gene>
    <name evidence="9" type="primary">sac1</name>
    <name evidence="9" type="ORF">DGMP_27810</name>
</gene>
<feature type="transmembrane region" description="Helical" evidence="7">
    <location>
        <begin position="12"/>
        <end position="42"/>
    </location>
</feature>
<evidence type="ECO:0000256" key="3">
    <source>
        <dbReference type="ARBA" id="ARBA00022692"/>
    </source>
</evidence>
<name>A0A8D5JE56_9BACT</name>
<accession>A0A8D5JE56</accession>
<dbReference type="InterPro" id="IPR004680">
    <property type="entry name" value="Cit_transptr-like_dom"/>
</dbReference>
<evidence type="ECO:0000256" key="1">
    <source>
        <dbReference type="ARBA" id="ARBA00004141"/>
    </source>
</evidence>
<evidence type="ECO:0000256" key="2">
    <source>
        <dbReference type="ARBA" id="ARBA00022448"/>
    </source>
</evidence>
<dbReference type="RefSeq" id="WP_228854485.1">
    <property type="nucleotide sequence ID" value="NZ_AP024086.1"/>
</dbReference>
<dbReference type="Proteomes" id="UP000826725">
    <property type="component" value="Chromosome"/>
</dbReference>
<dbReference type="GO" id="GO:0008324">
    <property type="term" value="F:monoatomic cation transmembrane transporter activity"/>
    <property type="evidence" value="ECO:0007669"/>
    <property type="project" value="InterPro"/>
</dbReference>
<dbReference type="AlphaFoldDB" id="A0A8D5JE56"/>
<evidence type="ECO:0000259" key="8">
    <source>
        <dbReference type="PROSITE" id="PS51202"/>
    </source>
</evidence>
<keyword evidence="6 7" id="KW-0472">Membrane</keyword>
<reference evidence="9" key="1">
    <citation type="submission" date="2020-09" db="EMBL/GenBank/DDBJ databases">
        <title>Desulfogranum mesoprofundum gen. nov., sp. nov., a novel mesophilic, sulfate-reducing chemolithoautotroph isolated from a deep-sea hydrothermal vent chimney in the Suiyo Seamount.</title>
        <authorList>
            <person name="Hashimoto Y."/>
            <person name="Nakagawa S."/>
        </authorList>
    </citation>
    <scope>NUCLEOTIDE SEQUENCE</scope>
    <source>
        <strain evidence="9">KT2</strain>
    </source>
</reference>
<dbReference type="GO" id="GO:0005886">
    <property type="term" value="C:plasma membrane"/>
    <property type="evidence" value="ECO:0007669"/>
    <property type="project" value="TreeGrafter"/>
</dbReference>
<dbReference type="Pfam" id="PF02080">
    <property type="entry name" value="TrkA_C"/>
    <property type="match status" value="1"/>
</dbReference>
<organism evidence="9 10">
    <name type="scientific">Desulfomarina profundi</name>
    <dbReference type="NCBI Taxonomy" id="2772557"/>
    <lineage>
        <taxon>Bacteria</taxon>
        <taxon>Pseudomonadati</taxon>
        <taxon>Thermodesulfobacteriota</taxon>
        <taxon>Desulfobulbia</taxon>
        <taxon>Desulfobulbales</taxon>
        <taxon>Desulfobulbaceae</taxon>
        <taxon>Desulfomarina</taxon>
    </lineage>
</organism>
<dbReference type="GO" id="GO:0006813">
    <property type="term" value="P:potassium ion transport"/>
    <property type="evidence" value="ECO:0007669"/>
    <property type="project" value="InterPro"/>
</dbReference>
<feature type="transmembrane region" description="Helical" evidence="7">
    <location>
        <begin position="186"/>
        <end position="211"/>
    </location>
</feature>
<keyword evidence="3 7" id="KW-0812">Transmembrane</keyword>
<feature type="transmembrane region" description="Helical" evidence="7">
    <location>
        <begin position="511"/>
        <end position="539"/>
    </location>
</feature>
<keyword evidence="2" id="KW-0813">Transport</keyword>
<dbReference type="PANTHER" id="PTHR43652:SF2">
    <property type="entry name" value="BASIC AMINO ACID ANTIPORTER YFCC-RELATED"/>
    <property type="match status" value="1"/>
</dbReference>
<evidence type="ECO:0000313" key="10">
    <source>
        <dbReference type="Proteomes" id="UP000826725"/>
    </source>
</evidence>
<feature type="transmembrane region" description="Helical" evidence="7">
    <location>
        <begin position="551"/>
        <end position="570"/>
    </location>
</feature>
<protein>
    <submittedName>
        <fullName evidence="9">Cation transporter</fullName>
    </submittedName>
</protein>
<dbReference type="KEGG" id="dbk:DGMP_27810"/>
<keyword evidence="10" id="KW-1185">Reference proteome</keyword>
<keyword evidence="4" id="KW-0677">Repeat</keyword>
<dbReference type="EMBL" id="AP024086">
    <property type="protein sequence ID" value="BCL62088.1"/>
    <property type="molecule type" value="Genomic_DNA"/>
</dbReference>
<evidence type="ECO:0000256" key="4">
    <source>
        <dbReference type="ARBA" id="ARBA00022737"/>
    </source>
</evidence>
<feature type="transmembrane region" description="Helical" evidence="7">
    <location>
        <begin position="590"/>
        <end position="613"/>
    </location>
</feature>
<comment type="subcellular location">
    <subcellularLocation>
        <location evidence="1">Membrane</location>
        <topology evidence="1">Multi-pass membrane protein</topology>
    </subcellularLocation>
</comment>